<feature type="domain" description="Protein kinase" evidence="7">
    <location>
        <begin position="349"/>
        <end position="651"/>
    </location>
</feature>
<keyword evidence="4" id="KW-0418">Kinase</keyword>
<dbReference type="EMBL" id="OZ075134">
    <property type="protein sequence ID" value="CAL4992608.1"/>
    <property type="molecule type" value="Genomic_DNA"/>
</dbReference>
<evidence type="ECO:0000256" key="2">
    <source>
        <dbReference type="ARBA" id="ARBA00022679"/>
    </source>
</evidence>
<evidence type="ECO:0000256" key="6">
    <source>
        <dbReference type="PROSITE-ProRule" id="PRU10141"/>
    </source>
</evidence>
<evidence type="ECO:0000313" key="9">
    <source>
        <dbReference type="Proteomes" id="UP001497457"/>
    </source>
</evidence>
<dbReference type="PANTHER" id="PTHR27005:SF87">
    <property type="entry name" value="OS11G0556600 PROTEIN"/>
    <property type="match status" value="1"/>
</dbReference>
<dbReference type="SUPFAM" id="SSF56112">
    <property type="entry name" value="Protein kinase-like (PK-like)"/>
    <property type="match status" value="2"/>
</dbReference>
<gene>
    <name evidence="8" type="ORF">URODEC1_LOCUS61186</name>
</gene>
<evidence type="ECO:0000256" key="5">
    <source>
        <dbReference type="ARBA" id="ARBA00022840"/>
    </source>
</evidence>
<keyword evidence="1" id="KW-0723">Serine/threonine-protein kinase</keyword>
<dbReference type="InterPro" id="IPR017441">
    <property type="entry name" value="Protein_kinase_ATP_BS"/>
</dbReference>
<protein>
    <recommendedName>
        <fullName evidence="7">Protein kinase domain-containing protein</fullName>
    </recommendedName>
</protein>
<dbReference type="SMART" id="SM00220">
    <property type="entry name" value="S_TKc"/>
    <property type="match status" value="1"/>
</dbReference>
<dbReference type="InterPro" id="IPR008271">
    <property type="entry name" value="Ser/Thr_kinase_AS"/>
</dbReference>
<dbReference type="PANTHER" id="PTHR27005">
    <property type="entry name" value="WALL-ASSOCIATED RECEPTOR KINASE-LIKE 21"/>
    <property type="match status" value="1"/>
</dbReference>
<evidence type="ECO:0000256" key="1">
    <source>
        <dbReference type="ARBA" id="ARBA00022527"/>
    </source>
</evidence>
<dbReference type="GO" id="GO:0005524">
    <property type="term" value="F:ATP binding"/>
    <property type="evidence" value="ECO:0007669"/>
    <property type="project" value="UniProtKB-UniRule"/>
</dbReference>
<dbReference type="Gene3D" id="1.10.510.10">
    <property type="entry name" value="Transferase(Phosphotransferase) domain 1"/>
    <property type="match status" value="2"/>
</dbReference>
<proteinExistence type="predicted"/>
<name>A0ABC9B3F6_9POAL</name>
<feature type="domain" description="Protein kinase" evidence="7">
    <location>
        <begin position="21"/>
        <end position="312"/>
    </location>
</feature>
<dbReference type="InterPro" id="IPR011009">
    <property type="entry name" value="Kinase-like_dom_sf"/>
</dbReference>
<dbReference type="PROSITE" id="PS00108">
    <property type="entry name" value="PROTEIN_KINASE_ST"/>
    <property type="match status" value="1"/>
</dbReference>
<keyword evidence="9" id="KW-1185">Reference proteome</keyword>
<dbReference type="InterPro" id="IPR045274">
    <property type="entry name" value="WAK-like"/>
</dbReference>
<feature type="binding site" evidence="6">
    <location>
        <position position="50"/>
    </location>
    <ligand>
        <name>ATP</name>
        <dbReference type="ChEBI" id="CHEBI:30616"/>
    </ligand>
</feature>
<accession>A0ABC9B3F6</accession>
<keyword evidence="3 6" id="KW-0547">Nucleotide-binding</keyword>
<dbReference type="PROSITE" id="PS50011">
    <property type="entry name" value="PROTEIN_KINASE_DOM"/>
    <property type="match status" value="2"/>
</dbReference>
<evidence type="ECO:0000256" key="4">
    <source>
        <dbReference type="ARBA" id="ARBA00022777"/>
    </source>
</evidence>
<dbReference type="FunFam" id="3.30.200.20:FF:000337">
    <property type="entry name" value="Wall-associated receptor kinase 3"/>
    <property type="match status" value="1"/>
</dbReference>
<dbReference type="Pfam" id="PF07714">
    <property type="entry name" value="PK_Tyr_Ser-Thr"/>
    <property type="match status" value="2"/>
</dbReference>
<dbReference type="InterPro" id="IPR001245">
    <property type="entry name" value="Ser-Thr/Tyr_kinase_cat_dom"/>
</dbReference>
<dbReference type="AlphaFoldDB" id="A0ABC9B3F6"/>
<evidence type="ECO:0000256" key="3">
    <source>
        <dbReference type="ARBA" id="ARBA00022741"/>
    </source>
</evidence>
<dbReference type="Gene3D" id="3.30.200.20">
    <property type="entry name" value="Phosphorylase Kinase, domain 1"/>
    <property type="match status" value="2"/>
</dbReference>
<dbReference type="PROSITE" id="PS00107">
    <property type="entry name" value="PROTEIN_KINASE_ATP"/>
    <property type="match status" value="1"/>
</dbReference>
<reference evidence="8 9" key="2">
    <citation type="submission" date="2024-10" db="EMBL/GenBank/DDBJ databases">
        <authorList>
            <person name="Ryan C."/>
        </authorList>
    </citation>
    <scope>NUCLEOTIDE SEQUENCE [LARGE SCALE GENOMIC DNA]</scope>
</reference>
<reference evidence="9" key="1">
    <citation type="submission" date="2024-06" db="EMBL/GenBank/DDBJ databases">
        <authorList>
            <person name="Ryan C."/>
        </authorList>
    </citation>
    <scope>NUCLEOTIDE SEQUENCE [LARGE SCALE GENOMIC DNA]</scope>
</reference>
<evidence type="ECO:0000313" key="8">
    <source>
        <dbReference type="EMBL" id="CAL4992608.1"/>
    </source>
</evidence>
<organism evidence="8 9">
    <name type="scientific">Urochloa decumbens</name>
    <dbReference type="NCBI Taxonomy" id="240449"/>
    <lineage>
        <taxon>Eukaryota</taxon>
        <taxon>Viridiplantae</taxon>
        <taxon>Streptophyta</taxon>
        <taxon>Embryophyta</taxon>
        <taxon>Tracheophyta</taxon>
        <taxon>Spermatophyta</taxon>
        <taxon>Magnoliopsida</taxon>
        <taxon>Liliopsida</taxon>
        <taxon>Poales</taxon>
        <taxon>Poaceae</taxon>
        <taxon>PACMAD clade</taxon>
        <taxon>Panicoideae</taxon>
        <taxon>Panicodae</taxon>
        <taxon>Paniceae</taxon>
        <taxon>Melinidinae</taxon>
        <taxon>Urochloa</taxon>
    </lineage>
</organism>
<evidence type="ECO:0000259" key="7">
    <source>
        <dbReference type="PROSITE" id="PS50011"/>
    </source>
</evidence>
<sequence length="673" mass="75483">MGAKWQSVKIFTEDDIKRITSNYSTPIGEGGFGVVYKGILDDDCDLVVVKRYIRADLKEEFMEEVNIHSQMGHKNVVRLIGYCIGESTLTLVTEYITKGNLDDILHSTGTSIPLDKRLGIAIGCAEALNYMHSIHSLSDALVFHGDIKPANILLDDNLTTKVSDFGLSRLLSSSITRYTMTVRGTIDYMDPVYFHEGRLTTKSDVYSFGIVLLELIARQRVRQGDINLIGTFKEAFANGNEFKKIVDTAIANENSFKILKETGKLAIECLTLDVSKRPQMNDVLERLQMLKKILKGKAEDTRSILSTHHAWLKNKSPSFLKRNASNSKILLELSNIRKFTTEELNEVTENYSYLLGGDASAKFYKGTLEDNTVVVVRKFLSAGSEEAIISGGVILSQIFHKNIIKLFGCCLESETLILLYENMSRGSLQDILGKKEDFPLEKRMRIAIKTAEALEYLHSSATGIIGHGNVAASTILLDNSFLPKLSDFSSACMLIKESETTTGDRLINRVLLGRVLNNNPCRYSSVLMKLESDVYRFGGVLLALISREKNIRLDELVDKFTKAYQTNNSGEVMFDKDITNEEDITVLEDIGRLALKCTILNADEMVMRPTMKEVAEQLNMIRRSWKKCPTKEATYVSETEGIAVTSAEPRLPNMMRHLFGYRHVSTSDPIRTC</sequence>
<keyword evidence="2" id="KW-0808">Transferase</keyword>
<keyword evidence="5 6" id="KW-0067">ATP-binding</keyword>
<dbReference type="GO" id="GO:0004674">
    <property type="term" value="F:protein serine/threonine kinase activity"/>
    <property type="evidence" value="ECO:0007669"/>
    <property type="project" value="UniProtKB-KW"/>
</dbReference>
<dbReference type="FunFam" id="1.10.510.10:FF:000474">
    <property type="entry name" value="Wall-associated receptor kinase 3"/>
    <property type="match status" value="1"/>
</dbReference>
<dbReference type="Proteomes" id="UP001497457">
    <property type="component" value="Chromosome 24b"/>
</dbReference>
<dbReference type="InterPro" id="IPR000719">
    <property type="entry name" value="Prot_kinase_dom"/>
</dbReference>